<dbReference type="EMBL" id="LAZR01037189">
    <property type="protein sequence ID" value="KKL22850.1"/>
    <property type="molecule type" value="Genomic_DNA"/>
</dbReference>
<reference evidence="1" key="1">
    <citation type="journal article" date="2015" name="Nature">
        <title>Complex archaea that bridge the gap between prokaryotes and eukaryotes.</title>
        <authorList>
            <person name="Spang A."/>
            <person name="Saw J.H."/>
            <person name="Jorgensen S.L."/>
            <person name="Zaremba-Niedzwiedzka K."/>
            <person name="Martijn J."/>
            <person name="Lind A.E."/>
            <person name="van Eijk R."/>
            <person name="Schleper C."/>
            <person name="Guy L."/>
            <person name="Ettema T.J."/>
        </authorList>
    </citation>
    <scope>NUCLEOTIDE SEQUENCE</scope>
</reference>
<proteinExistence type="predicted"/>
<organism evidence="1">
    <name type="scientific">marine sediment metagenome</name>
    <dbReference type="NCBI Taxonomy" id="412755"/>
    <lineage>
        <taxon>unclassified sequences</taxon>
        <taxon>metagenomes</taxon>
        <taxon>ecological metagenomes</taxon>
    </lineage>
</organism>
<dbReference type="PANTHER" id="PTHR30595:SF6">
    <property type="entry name" value="SCHLAFEN ALBA-2 DOMAIN-CONTAINING PROTEIN"/>
    <property type="match status" value="1"/>
</dbReference>
<protein>
    <submittedName>
        <fullName evidence="1">Uncharacterized protein</fullName>
    </submittedName>
</protein>
<evidence type="ECO:0000313" key="1">
    <source>
        <dbReference type="EMBL" id="KKL22850.1"/>
    </source>
</evidence>
<dbReference type="PANTHER" id="PTHR30595">
    <property type="entry name" value="GLPR-RELATED TRANSCRIPTIONAL REPRESSOR"/>
    <property type="match status" value="1"/>
</dbReference>
<dbReference type="Gene3D" id="3.30.565.60">
    <property type="match status" value="1"/>
</dbReference>
<feature type="non-terminal residue" evidence="1">
    <location>
        <position position="1"/>
    </location>
</feature>
<dbReference type="Pfam" id="PF13749">
    <property type="entry name" value="HATPase_c_4"/>
    <property type="match status" value="1"/>
</dbReference>
<dbReference type="InterPro" id="IPR038475">
    <property type="entry name" value="RecG_C_sf"/>
</dbReference>
<accession>A0A0F9BM06</accession>
<gene>
    <name evidence="1" type="ORF">LCGC14_2431290</name>
</gene>
<dbReference type="AlphaFoldDB" id="A0A0F9BM06"/>
<name>A0A0F9BM06_9ZZZZ</name>
<comment type="caution">
    <text evidence="1">The sequence shown here is derived from an EMBL/GenBank/DDBJ whole genome shotgun (WGS) entry which is preliminary data.</text>
</comment>
<sequence length="177" mass="20147">LQWIPGAFVQFVRFDGCHITDEPVDERTFSGDLLTVLRELDAFLPVQIKSHPENGSHLREETQRDYPVVAIRELLMNAVMHRSYESNAPVRFHWFHDRIEIQNPGGLFGVVTPENFPGQTDYRNPVIAEALKSLGYVNRYGRGVLRAQAALGENGNPAAEFVCDEPTHFLATMKRRQ</sequence>